<dbReference type="PROSITE" id="PS51257">
    <property type="entry name" value="PROKAR_LIPOPROTEIN"/>
    <property type="match status" value="1"/>
</dbReference>
<dbReference type="InterPro" id="IPR008042">
    <property type="entry name" value="Retrotrans_Pao"/>
</dbReference>
<dbReference type="SUPFAM" id="SSF56672">
    <property type="entry name" value="DNA/RNA polymerases"/>
    <property type="match status" value="1"/>
</dbReference>
<dbReference type="PANTHER" id="PTHR47331:SF5">
    <property type="entry name" value="RIBONUCLEASE H"/>
    <property type="match status" value="1"/>
</dbReference>
<dbReference type="CDD" id="cd01644">
    <property type="entry name" value="RT_pepA17"/>
    <property type="match status" value="1"/>
</dbReference>
<proteinExistence type="predicted"/>
<dbReference type="PANTHER" id="PTHR47331">
    <property type="entry name" value="PHD-TYPE DOMAIN-CONTAINING PROTEIN"/>
    <property type="match status" value="1"/>
</dbReference>
<reference evidence="2" key="1">
    <citation type="submission" date="2025-08" db="UniProtKB">
        <authorList>
            <consortium name="RefSeq"/>
        </authorList>
    </citation>
    <scope>IDENTIFICATION</scope>
    <source>
        <tissue evidence="2">Testes</tissue>
    </source>
</reference>
<dbReference type="Pfam" id="PF05380">
    <property type="entry name" value="Peptidase_A17"/>
    <property type="match status" value="1"/>
</dbReference>
<name>A0ABM0MQN8_SACKO</name>
<accession>A0ABM0MQN8</accession>
<evidence type="ECO:0000313" key="2">
    <source>
        <dbReference type="RefSeq" id="XP_006822329.1"/>
    </source>
</evidence>
<evidence type="ECO:0000313" key="1">
    <source>
        <dbReference type="Proteomes" id="UP000694865"/>
    </source>
</evidence>
<gene>
    <name evidence="2" type="primary">LOC102807461</name>
</gene>
<dbReference type="GeneID" id="102807461"/>
<protein>
    <submittedName>
        <fullName evidence="2">Uncharacterized protein LOC102807461</fullName>
    </submittedName>
</protein>
<dbReference type="Proteomes" id="UP000694865">
    <property type="component" value="Unplaced"/>
</dbReference>
<sequence>MKQRNRHALTHLSFLSCYITKNLQVTKHWVYALLDPQSDSCFLSETTMNKILARGSIVNLKLSTMLDEKIITSKKIDGLVVKDMDGVTNINLPSVYTREVIPASHSQIPKPETIRQWPHLKKVAEKLYPYQSDAEIGLLIGLNCTRALKPRDVIPGNENDPYAVQAALGWGVIGMMHNPNDDSMNNYNCRLVSADERRCHFAYKTQAKEINPVQLKKMFEVDFNERSSEEKVSIEDKRFLTKVSDGIHQRDDGHFEIPLPFKDDNINLPNNKILAVKRLARLKSKMIKDSQYKADYIAFMNDIVDKGFAEKIPADEDSQVEGRIWYIPHHGVYHAKKPRKIRVVFDCSAEYHGEVLNHHLLQGPDLTNNLTGVLCRFRQEPIAFTCDIEGMFHQVGVDSKDRDYLRFLWWEHGKLDQEPIEFRMTVHLFGATSSPGCANFALKASADLYEDEYGTAAAEFVRKDFYVDDGLKSVASPSEAIHLIESSKLLCKRGGFRLHKYISNSKEVIESISPSERAKGIQNIDLHCNELPIERTLGVQWCVELDTFQFRIELKDKPFTRRGILSTVSSVFDPLGLVAPLILTGKRILQELIRDGADWDDAIPADIKVRWERWRAELLLLSKLNIPRCYKPTDFGKLKMAELHHFCDASQTG</sequence>
<dbReference type="InterPro" id="IPR043502">
    <property type="entry name" value="DNA/RNA_pol_sf"/>
</dbReference>
<organism evidence="1 2">
    <name type="scientific">Saccoglossus kowalevskii</name>
    <name type="common">Acorn worm</name>
    <dbReference type="NCBI Taxonomy" id="10224"/>
    <lineage>
        <taxon>Eukaryota</taxon>
        <taxon>Metazoa</taxon>
        <taxon>Hemichordata</taxon>
        <taxon>Enteropneusta</taxon>
        <taxon>Harrimaniidae</taxon>
        <taxon>Saccoglossus</taxon>
    </lineage>
</organism>
<dbReference type="RefSeq" id="XP_006822329.1">
    <property type="nucleotide sequence ID" value="XM_006822266.1"/>
</dbReference>
<keyword evidence="1" id="KW-1185">Reference proteome</keyword>